<comment type="caution">
    <text evidence="2">The sequence shown here is derived from an EMBL/GenBank/DDBJ whole genome shotgun (WGS) entry which is preliminary data.</text>
</comment>
<keyword evidence="3" id="KW-1185">Reference proteome</keyword>
<dbReference type="AlphaFoldDB" id="A0AAV5A0G6"/>
<evidence type="ECO:0000256" key="1">
    <source>
        <dbReference type="SAM" id="MobiDB-lite"/>
    </source>
</evidence>
<feature type="region of interest" description="Disordered" evidence="1">
    <location>
        <begin position="172"/>
        <end position="208"/>
    </location>
</feature>
<gene>
    <name evidence="2" type="ORF">Clacol_000965</name>
</gene>
<protein>
    <submittedName>
        <fullName evidence="2">Uncharacterized protein</fullName>
    </submittedName>
</protein>
<name>A0AAV5A0G6_9AGAM</name>
<organism evidence="2 3">
    <name type="scientific">Clathrus columnatus</name>
    <dbReference type="NCBI Taxonomy" id="1419009"/>
    <lineage>
        <taxon>Eukaryota</taxon>
        <taxon>Fungi</taxon>
        <taxon>Dikarya</taxon>
        <taxon>Basidiomycota</taxon>
        <taxon>Agaricomycotina</taxon>
        <taxon>Agaricomycetes</taxon>
        <taxon>Phallomycetidae</taxon>
        <taxon>Phallales</taxon>
        <taxon>Clathraceae</taxon>
        <taxon>Clathrus</taxon>
    </lineage>
</organism>
<sequence length="208" mass="23044">MEKIECDEDDDIMSVDKRHDVFAPESEHISPPLLPFLCSCGNQACPIEHDGIYCSIDCAHHDTYQALVNGSSTSHYHRIQKMRRSSSLSPPDSVVELACSEKGQVIAKTDALHDHAYMSIEEWAAFDTDVEDITSPSDAVDATWKKAGEVAQKHRKAKAADAQSTEQIISPYLDVDDSDKTSVPQLSTPPAFPRRPRGRVVDNVRPIL</sequence>
<accession>A0AAV5A0G6</accession>
<evidence type="ECO:0000313" key="2">
    <source>
        <dbReference type="EMBL" id="GJJ06769.1"/>
    </source>
</evidence>
<dbReference type="Proteomes" id="UP001050691">
    <property type="component" value="Unassembled WGS sequence"/>
</dbReference>
<proteinExistence type="predicted"/>
<dbReference type="EMBL" id="BPWL01000001">
    <property type="protein sequence ID" value="GJJ06769.1"/>
    <property type="molecule type" value="Genomic_DNA"/>
</dbReference>
<reference evidence="2" key="1">
    <citation type="submission" date="2021-10" db="EMBL/GenBank/DDBJ databases">
        <title>De novo Genome Assembly of Clathrus columnatus (Basidiomycota, Fungi) Using Illumina and Nanopore Sequence Data.</title>
        <authorList>
            <person name="Ogiso-Tanaka E."/>
            <person name="Itagaki H."/>
            <person name="Hosoya T."/>
            <person name="Hosaka K."/>
        </authorList>
    </citation>
    <scope>NUCLEOTIDE SEQUENCE</scope>
    <source>
        <strain evidence="2">MO-923</strain>
    </source>
</reference>
<evidence type="ECO:0000313" key="3">
    <source>
        <dbReference type="Proteomes" id="UP001050691"/>
    </source>
</evidence>